<keyword evidence="2" id="KW-1185">Reference proteome</keyword>
<reference evidence="1 2" key="1">
    <citation type="journal article" date="2015" name="Sci. Rep.">
        <title>The power of single molecule real-time sequencing technology in the de novo assembly of a eukaryotic genome.</title>
        <authorList>
            <person name="Sakai H."/>
            <person name="Naito K."/>
            <person name="Ogiso-Tanaka E."/>
            <person name="Takahashi Y."/>
            <person name="Iseki K."/>
            <person name="Muto C."/>
            <person name="Satou K."/>
            <person name="Teruya K."/>
            <person name="Shiroma A."/>
            <person name="Shimoji M."/>
            <person name="Hirano T."/>
            <person name="Itoh T."/>
            <person name="Kaga A."/>
            <person name="Tomooka N."/>
        </authorList>
    </citation>
    <scope>NUCLEOTIDE SEQUENCE [LARGE SCALE GENOMIC DNA]</scope>
    <source>
        <strain evidence="2">cv. Shumari</strain>
    </source>
</reference>
<accession>A0A0S3R2M6</accession>
<dbReference type="GO" id="GO:0004420">
    <property type="term" value="F:hydroxymethylglutaryl-CoA reductase (NADPH) activity"/>
    <property type="evidence" value="ECO:0007669"/>
    <property type="project" value="InterPro"/>
</dbReference>
<name>A0A0S3R2M6_PHAAN</name>
<dbReference type="InterPro" id="IPR002202">
    <property type="entry name" value="HMG_CoA_Rdtase"/>
</dbReference>
<protein>
    <recommendedName>
        <fullName evidence="3">TFIIB-type domain-containing protein</fullName>
    </recommendedName>
</protein>
<dbReference type="AlphaFoldDB" id="A0A0S3R2M6"/>
<sequence>MHLVVKGVGTKFPGANSRLLATIVASPVLAGELSLMSTIAAGQHVKSHMMVGIFQQRIQLPKTICLNEPFIFEFGVPSASNSLFGVFTTLLSRARGKNALFFFFSRQTVSSPISHVPSFCAVCSELGLVPDHSTGDIVCSECDLILKSHSIDETFKGRTFANDSGRQRP</sequence>
<dbReference type="SUPFAM" id="SSF56542">
    <property type="entry name" value="Substrate-binding domain of HMG-CoA reductase"/>
    <property type="match status" value="1"/>
</dbReference>
<gene>
    <name evidence="1" type="primary">Vigan.01G262400</name>
    <name evidence="1" type="ORF">VIGAN_01262400</name>
</gene>
<organism evidence="1 2">
    <name type="scientific">Vigna angularis var. angularis</name>
    <dbReference type="NCBI Taxonomy" id="157739"/>
    <lineage>
        <taxon>Eukaryota</taxon>
        <taxon>Viridiplantae</taxon>
        <taxon>Streptophyta</taxon>
        <taxon>Embryophyta</taxon>
        <taxon>Tracheophyta</taxon>
        <taxon>Spermatophyta</taxon>
        <taxon>Magnoliopsida</taxon>
        <taxon>eudicotyledons</taxon>
        <taxon>Gunneridae</taxon>
        <taxon>Pentapetalae</taxon>
        <taxon>rosids</taxon>
        <taxon>fabids</taxon>
        <taxon>Fabales</taxon>
        <taxon>Fabaceae</taxon>
        <taxon>Papilionoideae</taxon>
        <taxon>50 kb inversion clade</taxon>
        <taxon>NPAAA clade</taxon>
        <taxon>indigoferoid/millettioid clade</taxon>
        <taxon>Phaseoleae</taxon>
        <taxon>Vigna</taxon>
    </lineage>
</organism>
<dbReference type="Gene3D" id="3.90.770.10">
    <property type="entry name" value="3-hydroxy-3-methylglutaryl-coenzyme A Reductase, Chain A, domain 2"/>
    <property type="match status" value="1"/>
</dbReference>
<dbReference type="InterPro" id="IPR009029">
    <property type="entry name" value="HMG_CoA_Rdtase_sub-bd_dom_sf"/>
</dbReference>
<dbReference type="EMBL" id="AP015034">
    <property type="protein sequence ID" value="BAT74853.1"/>
    <property type="molecule type" value="Genomic_DNA"/>
</dbReference>
<dbReference type="InterPro" id="IPR023074">
    <property type="entry name" value="HMG_CoA_Rdtase_cat_sf"/>
</dbReference>
<proteinExistence type="predicted"/>
<dbReference type="OrthoDB" id="1431236at2759"/>
<evidence type="ECO:0008006" key="3">
    <source>
        <dbReference type="Google" id="ProtNLM"/>
    </source>
</evidence>
<dbReference type="Pfam" id="PF00368">
    <property type="entry name" value="HMG-CoA_red"/>
    <property type="match status" value="1"/>
</dbReference>
<dbReference type="Gene3D" id="2.20.25.10">
    <property type="match status" value="1"/>
</dbReference>
<dbReference type="SUPFAM" id="SSF57783">
    <property type="entry name" value="Zinc beta-ribbon"/>
    <property type="match status" value="1"/>
</dbReference>
<dbReference type="GO" id="GO:0015936">
    <property type="term" value="P:coenzyme A metabolic process"/>
    <property type="evidence" value="ECO:0007669"/>
    <property type="project" value="InterPro"/>
</dbReference>
<dbReference type="Proteomes" id="UP000291084">
    <property type="component" value="Chromosome 1"/>
</dbReference>
<evidence type="ECO:0000313" key="1">
    <source>
        <dbReference type="EMBL" id="BAT74853.1"/>
    </source>
</evidence>
<dbReference type="PROSITE" id="PS50065">
    <property type="entry name" value="HMG_COA_REDUCTASE_4"/>
    <property type="match status" value="1"/>
</dbReference>
<evidence type="ECO:0000313" key="2">
    <source>
        <dbReference type="Proteomes" id="UP000291084"/>
    </source>
</evidence>